<dbReference type="PANTHER" id="PTHR45794:SF1">
    <property type="entry name" value="LEUCINE--TRNA LIGASE, CYTOPLASMIC"/>
    <property type="match status" value="1"/>
</dbReference>
<dbReference type="GO" id="GO:0004823">
    <property type="term" value="F:leucine-tRNA ligase activity"/>
    <property type="evidence" value="ECO:0007669"/>
    <property type="project" value="UniProtKB-UniRule"/>
</dbReference>
<evidence type="ECO:0000256" key="7">
    <source>
        <dbReference type="ARBA" id="ARBA00023146"/>
    </source>
</evidence>
<keyword evidence="14" id="KW-1185">Reference proteome</keyword>
<dbReference type="Gene3D" id="1.10.730.10">
    <property type="entry name" value="Isoleucyl-tRNA Synthetase, Domain 1"/>
    <property type="match status" value="1"/>
</dbReference>
<comment type="similarity">
    <text evidence="1 8 9">Belongs to the class-I aminoacyl-tRNA synthetase family.</text>
</comment>
<evidence type="ECO:0000259" key="12">
    <source>
        <dbReference type="Pfam" id="PF09334"/>
    </source>
</evidence>
<dbReference type="InterPro" id="IPR013155">
    <property type="entry name" value="M/V/L/I-tRNA-synth_anticd-bd"/>
</dbReference>
<comment type="caution">
    <text evidence="13">The sequence shown here is derived from an EMBL/GenBank/DDBJ whole genome shotgun (WGS) entry which is preliminary data.</text>
</comment>
<keyword evidence="7 8" id="KW-0030">Aminoacyl-tRNA synthetase</keyword>
<dbReference type="EC" id="6.1.1.4" evidence="8"/>
<evidence type="ECO:0000256" key="2">
    <source>
        <dbReference type="ARBA" id="ARBA00022490"/>
    </source>
</evidence>
<proteinExistence type="inferred from homology"/>
<evidence type="ECO:0000256" key="3">
    <source>
        <dbReference type="ARBA" id="ARBA00022598"/>
    </source>
</evidence>
<dbReference type="Proteomes" id="UP000470772">
    <property type="component" value="Unassembled WGS sequence"/>
</dbReference>
<dbReference type="Pfam" id="PF09334">
    <property type="entry name" value="tRNA-synt_1g"/>
    <property type="match status" value="1"/>
</dbReference>
<dbReference type="GO" id="GO:0006429">
    <property type="term" value="P:leucyl-tRNA aminoacylation"/>
    <property type="evidence" value="ECO:0007669"/>
    <property type="project" value="UniProtKB-UniRule"/>
</dbReference>
<feature type="domain" description="Aminoacyl-tRNA synthetase class Ia" evidence="10">
    <location>
        <begin position="12"/>
        <end position="501"/>
    </location>
</feature>
<dbReference type="Pfam" id="PF00133">
    <property type="entry name" value="tRNA-synt_1"/>
    <property type="match status" value="1"/>
</dbReference>
<comment type="subcellular location">
    <subcellularLocation>
        <location evidence="8">Cytoplasm</location>
    </subcellularLocation>
</comment>
<name>A0A6A9QRJ5_SULME</name>
<reference evidence="13 14" key="1">
    <citation type="submission" date="2019-10" db="EMBL/GenBank/DDBJ databases">
        <title>Sequencing and Assembly of Multiple Reported Metal-Biooxidizing Members of the Extremely Thermoacidophilic Archaeal Family Sulfolobaceae.</title>
        <authorList>
            <person name="Counts J.A."/>
            <person name="Kelly R.M."/>
        </authorList>
    </citation>
    <scope>NUCLEOTIDE SEQUENCE [LARGE SCALE GENOMIC DNA]</scope>
    <source>
        <strain evidence="13 14">DSM 6482</strain>
    </source>
</reference>
<dbReference type="AlphaFoldDB" id="A0A6A9QRJ5"/>
<dbReference type="SUPFAM" id="SSF47323">
    <property type="entry name" value="Anticodon-binding domain of a subclass of class I aminoacyl-tRNA synthetases"/>
    <property type="match status" value="1"/>
</dbReference>
<keyword evidence="6 8" id="KW-0648">Protein biosynthesis</keyword>
<feature type="short sequence motif" description="'HIGH' region" evidence="8">
    <location>
        <begin position="42"/>
        <end position="52"/>
    </location>
</feature>
<evidence type="ECO:0000256" key="8">
    <source>
        <dbReference type="HAMAP-Rule" id="MF_00049"/>
    </source>
</evidence>
<protein>
    <recommendedName>
        <fullName evidence="8">Leucine--tRNA ligase</fullName>
        <ecNumber evidence="8">6.1.1.4</ecNumber>
    </recommendedName>
    <alternativeName>
        <fullName evidence="8">Leucyl-tRNA synthetase</fullName>
        <shortName evidence="8">LeuRS</shortName>
    </alternativeName>
</protein>
<evidence type="ECO:0000313" key="13">
    <source>
        <dbReference type="EMBL" id="MUN28433.1"/>
    </source>
</evidence>
<dbReference type="GO" id="GO:0005524">
    <property type="term" value="F:ATP binding"/>
    <property type="evidence" value="ECO:0007669"/>
    <property type="project" value="UniProtKB-UniRule"/>
</dbReference>
<organism evidence="13 14">
    <name type="scientific">Sulfuracidifex metallicus DSM 6482 = JCM 9184</name>
    <dbReference type="NCBI Taxonomy" id="523847"/>
    <lineage>
        <taxon>Archaea</taxon>
        <taxon>Thermoproteota</taxon>
        <taxon>Thermoprotei</taxon>
        <taxon>Sulfolobales</taxon>
        <taxon>Sulfolobaceae</taxon>
        <taxon>Sulfuracidifex</taxon>
    </lineage>
</organism>
<dbReference type="GO" id="GO:0005737">
    <property type="term" value="C:cytoplasm"/>
    <property type="evidence" value="ECO:0007669"/>
    <property type="project" value="UniProtKB-SubCell"/>
</dbReference>
<dbReference type="InterPro" id="IPR009080">
    <property type="entry name" value="tRNAsynth_Ia_anticodon-bd"/>
</dbReference>
<evidence type="ECO:0000313" key="14">
    <source>
        <dbReference type="Proteomes" id="UP000470772"/>
    </source>
</evidence>
<evidence type="ECO:0000256" key="4">
    <source>
        <dbReference type="ARBA" id="ARBA00022741"/>
    </source>
</evidence>
<evidence type="ECO:0000256" key="6">
    <source>
        <dbReference type="ARBA" id="ARBA00022917"/>
    </source>
</evidence>
<dbReference type="SUPFAM" id="SSF50677">
    <property type="entry name" value="ValRS/IleRS/LeuRS editing domain"/>
    <property type="match status" value="1"/>
</dbReference>
<evidence type="ECO:0000259" key="11">
    <source>
        <dbReference type="Pfam" id="PF08264"/>
    </source>
</evidence>
<sequence length="940" mass="109342">MESEFFNSIAEKWQTFWEENKVFQIDAGNDRSKKKFITVPFPYTNSPMHIGHGRTYISADVYARYLRMKGFNVLFPFAFQFTGTPILAVADAIKRGDIEMIESFSSLYNIPKEKIKEMEDPYRLAEYFKNEMEKTAKRLGLSIDWRRSFTTTQEEFQDFVQWQFRKLKKEGYLVSGSDVVGFCPSDNFPVGMHDTKGDVEPEIEDLDIIFFEGDNFMFPVATSRPETLFGSVAIAIGKDSYMIVEEEGKSTKRYVISKNAFYKISFQKKLKKIREISPEELESMNARNPITGKEIRIIKGKFVDPSFGTGLVMLVPAHDPFHLIMARDAGIQEVIPIISTPDLPEIPSIGIDTEDPAELKDYADSIYRTEFYKGVVRDDVTQMVPEFMRQKVKDYVAGRKVMDARRNIIELLRTVDRYDELYEIINGPIYCRCGAEIVVKRIENQWFLIYDDPKWKNDTLRALNHINFIPPEIRKDFERAIFNMRRRAVGRSRGIGVKLPWDESQIIDSLSDSTIYTAFYTISHLIRGKKISDEILDYVMLGKGNPLELAKESQISIEEIKRMREEFEYWYPVDSRHSGRDLVQNHLPFYIYNHLAIFGEEMLPRQIVLNGFIRVGGKKMSKSLRNIYPLEKAISEFGVDPVRVALTTSSQIIQDTDFEPKVVESVSEQLKKIFGLVSKMVELHGEAEIRSTADKWLSTLIRRRISEIDNYYAKMMFKDAFNLVIYTIYEDIKDYTEMGDQLNPTLLKKVASAWIRMMSPVVPHLAEELWSKGFQGLVSTQPFPTEDEFNEYEETEFQVEYLKNLIESIREVENVISKEPEKIILYVDSDKERKEIVRRSLEFLNQGKGVRDFVMEVKGDETDLENIYRRMEQYDRKFRILLLKYLDTDEMKILADNVNFLIRKLNVTEISIFDSRDPMSPDVKGKKNTAVPFSPSVVII</sequence>
<evidence type="ECO:0000256" key="9">
    <source>
        <dbReference type="RuleBase" id="RU363039"/>
    </source>
</evidence>
<dbReference type="NCBIfam" id="NF008957">
    <property type="entry name" value="PRK12300.1"/>
    <property type="match status" value="1"/>
</dbReference>
<dbReference type="NCBIfam" id="TIGR00395">
    <property type="entry name" value="leuS_arch"/>
    <property type="match status" value="1"/>
</dbReference>
<keyword evidence="4 8" id="KW-0547">Nucleotide-binding</keyword>
<evidence type="ECO:0000256" key="1">
    <source>
        <dbReference type="ARBA" id="ARBA00005594"/>
    </source>
</evidence>
<dbReference type="Gene3D" id="1.10.10.720">
    <property type="entry name" value="leucyl-tRNA synthetase"/>
    <property type="match status" value="1"/>
</dbReference>
<dbReference type="GO" id="GO:0002161">
    <property type="term" value="F:aminoacyl-tRNA deacylase activity"/>
    <property type="evidence" value="ECO:0007669"/>
    <property type="project" value="InterPro"/>
</dbReference>
<dbReference type="HAMAP" id="MF_00049_A">
    <property type="entry name" value="Leu_tRNA_synth_A"/>
    <property type="match status" value="1"/>
</dbReference>
<evidence type="ECO:0000256" key="5">
    <source>
        <dbReference type="ARBA" id="ARBA00022840"/>
    </source>
</evidence>
<feature type="short sequence motif" description="'KMSKS' region" evidence="8">
    <location>
        <begin position="619"/>
        <end position="623"/>
    </location>
</feature>
<feature type="domain" description="Methionyl/Leucyl tRNA synthetase" evidence="12">
    <location>
        <begin position="563"/>
        <end position="672"/>
    </location>
</feature>
<dbReference type="RefSeq" id="WP_156016245.1">
    <property type="nucleotide sequence ID" value="NZ_WGGD01000005.1"/>
</dbReference>
<dbReference type="Gene3D" id="3.40.50.620">
    <property type="entry name" value="HUPs"/>
    <property type="match status" value="1"/>
</dbReference>
<dbReference type="InterPro" id="IPR002300">
    <property type="entry name" value="aa-tRNA-synth_Ia"/>
</dbReference>
<dbReference type="InterPro" id="IPR004493">
    <property type="entry name" value="Leu-tRNA-synth_Ia_arc/euk"/>
</dbReference>
<feature type="domain" description="Methionyl/Valyl/Leucyl/Isoleucyl-tRNA synthetase anticodon-binding" evidence="11">
    <location>
        <begin position="694"/>
        <end position="824"/>
    </location>
</feature>
<dbReference type="SUPFAM" id="SSF52374">
    <property type="entry name" value="Nucleotidylyl transferase"/>
    <property type="match status" value="1"/>
</dbReference>
<dbReference type="Gene3D" id="3.30.2320.20">
    <property type="entry name" value="Class I aminoacyl-tRNA synthetases (RS)"/>
    <property type="match status" value="1"/>
</dbReference>
<dbReference type="EMBL" id="WGGD01000005">
    <property type="protein sequence ID" value="MUN28433.1"/>
    <property type="molecule type" value="Genomic_DNA"/>
</dbReference>
<dbReference type="InterPro" id="IPR009008">
    <property type="entry name" value="Val/Leu/Ile-tRNA-synth_edit"/>
</dbReference>
<dbReference type="InterPro" id="IPR014729">
    <property type="entry name" value="Rossmann-like_a/b/a_fold"/>
</dbReference>
<keyword evidence="5 8" id="KW-0067">ATP-binding</keyword>
<keyword evidence="2 8" id="KW-0963">Cytoplasm</keyword>
<feature type="binding site" evidence="8">
    <location>
        <position position="622"/>
    </location>
    <ligand>
        <name>ATP</name>
        <dbReference type="ChEBI" id="CHEBI:30616"/>
    </ligand>
</feature>
<gene>
    <name evidence="8 13" type="primary">leuS</name>
    <name evidence="13" type="ORF">GC250_02880</name>
</gene>
<keyword evidence="3 8" id="KW-0436">Ligase</keyword>
<dbReference type="InterPro" id="IPR020791">
    <property type="entry name" value="Leu-tRNA-lgase_arc"/>
</dbReference>
<dbReference type="PANTHER" id="PTHR45794">
    <property type="entry name" value="LEUCYL-TRNA SYNTHETASE"/>
    <property type="match status" value="1"/>
</dbReference>
<dbReference type="Gene3D" id="3.90.740.10">
    <property type="entry name" value="Valyl/Leucyl/Isoleucyl-tRNA synthetase, editing domain"/>
    <property type="match status" value="1"/>
</dbReference>
<evidence type="ECO:0000259" key="10">
    <source>
        <dbReference type="Pfam" id="PF00133"/>
    </source>
</evidence>
<dbReference type="Pfam" id="PF08264">
    <property type="entry name" value="Anticodon_1"/>
    <property type="match status" value="1"/>
</dbReference>
<accession>A0A6A9QRJ5</accession>
<dbReference type="InterPro" id="IPR015413">
    <property type="entry name" value="Methionyl/Leucyl_tRNA_Synth"/>
</dbReference>
<comment type="catalytic activity">
    <reaction evidence="8">
        <text>tRNA(Leu) + L-leucine + ATP = L-leucyl-tRNA(Leu) + AMP + diphosphate</text>
        <dbReference type="Rhea" id="RHEA:11688"/>
        <dbReference type="Rhea" id="RHEA-COMP:9613"/>
        <dbReference type="Rhea" id="RHEA-COMP:9622"/>
        <dbReference type="ChEBI" id="CHEBI:30616"/>
        <dbReference type="ChEBI" id="CHEBI:33019"/>
        <dbReference type="ChEBI" id="CHEBI:57427"/>
        <dbReference type="ChEBI" id="CHEBI:78442"/>
        <dbReference type="ChEBI" id="CHEBI:78494"/>
        <dbReference type="ChEBI" id="CHEBI:456215"/>
        <dbReference type="EC" id="6.1.1.4"/>
    </reaction>
</comment>